<keyword evidence="7 8" id="KW-0472">Membrane</keyword>
<evidence type="ECO:0000313" key="9">
    <source>
        <dbReference type="EMBL" id="VTR29163.1"/>
    </source>
</evidence>
<dbReference type="GO" id="GO:0005886">
    <property type="term" value="C:plasma membrane"/>
    <property type="evidence" value="ECO:0007669"/>
    <property type="project" value="UniProtKB-SubCell"/>
</dbReference>
<dbReference type="EMBL" id="CABEEZ010000063">
    <property type="protein sequence ID" value="VTR29163.1"/>
    <property type="molecule type" value="Genomic_DNA"/>
</dbReference>
<keyword evidence="6 8" id="KW-1133">Transmembrane helix</keyword>
<evidence type="ECO:0000256" key="2">
    <source>
        <dbReference type="ARBA" id="ARBA00009261"/>
    </source>
</evidence>
<evidence type="ECO:0000256" key="6">
    <source>
        <dbReference type="ARBA" id="ARBA00022989"/>
    </source>
</evidence>
<feature type="transmembrane region" description="Helical" evidence="8">
    <location>
        <begin position="50"/>
        <end position="72"/>
    </location>
</feature>
<sequence length="99" mass="10429">MLGAFVDTIVICSATAAIILASGALDSPPSDISGIDLTQRAMASAVGSWGAPFVAIAVFLFAFTSIIANYAYAENNLIFLKPPPSDQTDDFFAALPWVW</sequence>
<evidence type="ECO:0000256" key="8">
    <source>
        <dbReference type="SAM" id="Phobius"/>
    </source>
</evidence>
<keyword evidence="4" id="KW-1003">Cell membrane</keyword>
<dbReference type="AlphaFoldDB" id="A0A4U9U9F8"/>
<comment type="similarity">
    <text evidence="2">Belongs to the alanine or glycine:cation symporter (AGCS) (TC 2.A.25) family.</text>
</comment>
<dbReference type="PANTHER" id="PTHR30330">
    <property type="entry name" value="AGSS FAMILY TRANSPORTER, SODIUM-ALANINE"/>
    <property type="match status" value="1"/>
</dbReference>
<dbReference type="InterPro" id="IPR001463">
    <property type="entry name" value="Na/Ala_symport"/>
</dbReference>
<dbReference type="PRINTS" id="PR00175">
    <property type="entry name" value="NAALASMPORT"/>
</dbReference>
<evidence type="ECO:0000256" key="1">
    <source>
        <dbReference type="ARBA" id="ARBA00004651"/>
    </source>
</evidence>
<dbReference type="Pfam" id="PF01235">
    <property type="entry name" value="Na_Ala_symp"/>
    <property type="match status" value="1"/>
</dbReference>
<accession>A0A4U9U9F8</accession>
<comment type="subcellular location">
    <subcellularLocation>
        <location evidence="1">Cell membrane</location>
        <topology evidence="1">Multi-pass membrane protein</topology>
    </subcellularLocation>
</comment>
<dbReference type="GO" id="GO:0005283">
    <property type="term" value="F:amino acid:sodium symporter activity"/>
    <property type="evidence" value="ECO:0007669"/>
    <property type="project" value="InterPro"/>
</dbReference>
<gene>
    <name evidence="9" type="ORF">NCTC12965_02830</name>
</gene>
<organism evidence="9">
    <name type="scientific">Serratia fonticola</name>
    <dbReference type="NCBI Taxonomy" id="47917"/>
    <lineage>
        <taxon>Bacteria</taxon>
        <taxon>Pseudomonadati</taxon>
        <taxon>Pseudomonadota</taxon>
        <taxon>Gammaproteobacteria</taxon>
        <taxon>Enterobacterales</taxon>
        <taxon>Yersiniaceae</taxon>
        <taxon>Serratia</taxon>
    </lineage>
</organism>
<name>A0A4U9U9F8_SERFO</name>
<evidence type="ECO:0000256" key="4">
    <source>
        <dbReference type="ARBA" id="ARBA00022475"/>
    </source>
</evidence>
<evidence type="ECO:0000256" key="7">
    <source>
        <dbReference type="ARBA" id="ARBA00023136"/>
    </source>
</evidence>
<protein>
    <submittedName>
        <fullName evidence="9">Na+/alanine symporter</fullName>
    </submittedName>
</protein>
<keyword evidence="3" id="KW-0813">Transport</keyword>
<dbReference type="PANTHER" id="PTHR30330:SF1">
    <property type="entry name" value="AMINO-ACID CARRIER PROTEIN ALST"/>
    <property type="match status" value="1"/>
</dbReference>
<evidence type="ECO:0000256" key="3">
    <source>
        <dbReference type="ARBA" id="ARBA00022448"/>
    </source>
</evidence>
<evidence type="ECO:0000256" key="5">
    <source>
        <dbReference type="ARBA" id="ARBA00022692"/>
    </source>
</evidence>
<reference evidence="9" key="1">
    <citation type="submission" date="2019-05" db="EMBL/GenBank/DDBJ databases">
        <authorList>
            <consortium name="Pathogen Informatics"/>
        </authorList>
    </citation>
    <scope>NUCLEOTIDE SEQUENCE [LARGE SCALE GENOMIC DNA]</scope>
    <source>
        <strain evidence="9">NCTC12965</strain>
    </source>
</reference>
<keyword evidence="5 8" id="KW-0812">Transmembrane</keyword>
<proteinExistence type="inferred from homology"/>